<reference evidence="5 6" key="1">
    <citation type="journal article" date="2019" name="Sci. Rep.">
        <title>Orb-weaving spider Araneus ventricosus genome elucidates the spidroin gene catalogue.</title>
        <authorList>
            <person name="Kono N."/>
            <person name="Nakamura H."/>
            <person name="Ohtoshi R."/>
            <person name="Moran D.A.P."/>
            <person name="Shinohara A."/>
            <person name="Yoshida Y."/>
            <person name="Fujiwara M."/>
            <person name="Mori M."/>
            <person name="Tomita M."/>
            <person name="Arakawa K."/>
        </authorList>
    </citation>
    <scope>NUCLEOTIDE SEQUENCE [LARGE SCALE GENOMIC DNA]</scope>
</reference>
<dbReference type="Pfam" id="PF00501">
    <property type="entry name" value="AMP-binding"/>
    <property type="match status" value="1"/>
</dbReference>
<keyword evidence="2" id="KW-0812">Transmembrane</keyword>
<dbReference type="InterPro" id="IPR032387">
    <property type="entry name" value="ACAS_N"/>
</dbReference>
<dbReference type="InterPro" id="IPR042099">
    <property type="entry name" value="ANL_N_sf"/>
</dbReference>
<dbReference type="InterPro" id="IPR020845">
    <property type="entry name" value="AMP-binding_CS"/>
</dbReference>
<dbReference type="Pfam" id="PF16177">
    <property type="entry name" value="ACAS_N"/>
    <property type="match status" value="1"/>
</dbReference>
<dbReference type="SUPFAM" id="SSF56801">
    <property type="entry name" value="Acetyl-CoA synthetase-like"/>
    <property type="match status" value="1"/>
</dbReference>
<organism evidence="5 6">
    <name type="scientific">Araneus ventricosus</name>
    <name type="common">Orbweaver spider</name>
    <name type="synonym">Epeira ventricosa</name>
    <dbReference type="NCBI Taxonomy" id="182803"/>
    <lineage>
        <taxon>Eukaryota</taxon>
        <taxon>Metazoa</taxon>
        <taxon>Ecdysozoa</taxon>
        <taxon>Arthropoda</taxon>
        <taxon>Chelicerata</taxon>
        <taxon>Arachnida</taxon>
        <taxon>Araneae</taxon>
        <taxon>Araneomorphae</taxon>
        <taxon>Entelegynae</taxon>
        <taxon>Araneoidea</taxon>
        <taxon>Araneidae</taxon>
        <taxon>Araneus</taxon>
    </lineage>
</organism>
<evidence type="ECO:0000313" key="6">
    <source>
        <dbReference type="Proteomes" id="UP000499080"/>
    </source>
</evidence>
<feature type="domain" description="AMP-dependent synthetase/ligase" evidence="3">
    <location>
        <begin position="118"/>
        <end position="421"/>
    </location>
</feature>
<sequence length="425" mass="49338">MDCIRNNNLNQNDVKDRRIKTHFVVWDKKMPSEIGLERFRKVIERKYNKKFESYWDLHKWSIKNFPEFWKEIWNFFDIIVSKPYEKVFKKSGPSIIDNDWFCGSAFNIAENFLRIRDNRPALSYTDEFDNKGEMTFAEMFEEVKLYASAFRKHGLRKGDRIGGYISNIKEAVFAFLAALSIGAIWSAATPYLGPRALFNMLKVMEPKFLIVVDYFLFNEEEFFPVENLTMVTEGKFLQSKIPLHKRKARILKKQLPKKKCSHNKRNPFFTDGIDAEPENIFLLRVCLQNYCTAKSLFHSLNIANPWDPKSSYRSSKFVEKIIVVHQTANTKNHRNFSSIPKGVLLEDFLESGRSTNGSVPDLVFEQLPPNHPAIISFTSGTTGIPKGVVHSQVTFIGFMRDFVLHYDLKNGDVICNYCPVSVFIV</sequence>
<proteinExistence type="inferred from homology"/>
<dbReference type="OrthoDB" id="10253869at2759"/>
<comment type="caution">
    <text evidence="5">The sequence shown here is derived from an EMBL/GenBank/DDBJ whole genome shotgun (WGS) entry which is preliminary data.</text>
</comment>
<dbReference type="PROSITE" id="PS00455">
    <property type="entry name" value="AMP_BINDING"/>
    <property type="match status" value="1"/>
</dbReference>
<dbReference type="PANTHER" id="PTHR42921:SF1">
    <property type="entry name" value="ACETOACETYL-COA SYNTHETASE"/>
    <property type="match status" value="1"/>
</dbReference>
<feature type="domain" description="Acetyl-coenzyme A synthetase N-terminal" evidence="4">
    <location>
        <begin position="54"/>
        <end position="111"/>
    </location>
</feature>
<dbReference type="GO" id="GO:0030729">
    <property type="term" value="F:acetoacetate-CoA ligase activity"/>
    <property type="evidence" value="ECO:0007669"/>
    <property type="project" value="TreeGrafter"/>
</dbReference>
<keyword evidence="2" id="KW-0472">Membrane</keyword>
<comment type="similarity">
    <text evidence="1">Belongs to the ATP-dependent AMP-binding enzyme family.</text>
</comment>
<gene>
    <name evidence="5" type="primary">aacs_0</name>
    <name evidence="5" type="ORF">AVEN_37853_1</name>
</gene>
<dbReference type="InterPro" id="IPR000873">
    <property type="entry name" value="AMP-dep_synth/lig_dom"/>
</dbReference>
<evidence type="ECO:0000259" key="4">
    <source>
        <dbReference type="Pfam" id="PF16177"/>
    </source>
</evidence>
<dbReference type="AlphaFoldDB" id="A0A4Y2H5Y9"/>
<dbReference type="Gene3D" id="3.40.50.12780">
    <property type="entry name" value="N-terminal domain of ligase-like"/>
    <property type="match status" value="2"/>
</dbReference>
<accession>A0A4Y2H5Y9</accession>
<keyword evidence="6" id="KW-1185">Reference proteome</keyword>
<evidence type="ECO:0000313" key="5">
    <source>
        <dbReference type="EMBL" id="GBM60541.1"/>
    </source>
</evidence>
<keyword evidence="2" id="KW-1133">Transmembrane helix</keyword>
<dbReference type="EMBL" id="BGPR01001728">
    <property type="protein sequence ID" value="GBM60541.1"/>
    <property type="molecule type" value="Genomic_DNA"/>
</dbReference>
<feature type="transmembrane region" description="Helical" evidence="2">
    <location>
        <begin position="171"/>
        <end position="192"/>
    </location>
</feature>
<evidence type="ECO:0000256" key="2">
    <source>
        <dbReference type="SAM" id="Phobius"/>
    </source>
</evidence>
<protein>
    <submittedName>
        <fullName evidence="5">Acetoacetyl-CoA synthetase</fullName>
    </submittedName>
</protein>
<dbReference type="Proteomes" id="UP000499080">
    <property type="component" value="Unassembled WGS sequence"/>
</dbReference>
<evidence type="ECO:0000259" key="3">
    <source>
        <dbReference type="Pfam" id="PF00501"/>
    </source>
</evidence>
<name>A0A4Y2H5Y9_ARAVE</name>
<dbReference type="PANTHER" id="PTHR42921">
    <property type="entry name" value="ACETOACETYL-COA SYNTHETASE"/>
    <property type="match status" value="1"/>
</dbReference>
<evidence type="ECO:0000256" key="1">
    <source>
        <dbReference type="ARBA" id="ARBA00006432"/>
    </source>
</evidence>